<evidence type="ECO:0000256" key="3">
    <source>
        <dbReference type="ARBA" id="ARBA00015086"/>
    </source>
</evidence>
<comment type="pathway">
    <text evidence="1">Cofactor biosynthesis; pyrroloquinoline quinone biosynthesis.</text>
</comment>
<accession>A0ABP8C136</accession>
<keyword evidence="5" id="KW-1185">Reference proteome</keyword>
<evidence type="ECO:0000313" key="5">
    <source>
        <dbReference type="Proteomes" id="UP001501710"/>
    </source>
</evidence>
<dbReference type="InterPro" id="IPR011725">
    <property type="entry name" value="PQQ_synth_PqqA"/>
</dbReference>
<dbReference type="Proteomes" id="UP001501710">
    <property type="component" value="Unassembled WGS sequence"/>
</dbReference>
<sequence length="40" mass="4586">MAVHKPNADRTDDRADRWVTPDYQIVETSLEVTAYFTSEG</sequence>
<evidence type="ECO:0000256" key="2">
    <source>
        <dbReference type="ARBA" id="ARBA00009325"/>
    </source>
</evidence>
<comment type="caution">
    <text evidence="4">The sequence shown here is derived from an EMBL/GenBank/DDBJ whole genome shotgun (WGS) entry which is preliminary data.</text>
</comment>
<reference evidence="5" key="1">
    <citation type="journal article" date="2019" name="Int. J. Syst. Evol. Microbiol.">
        <title>The Global Catalogue of Microorganisms (GCM) 10K type strain sequencing project: providing services to taxonomists for standard genome sequencing and annotation.</title>
        <authorList>
            <consortium name="The Broad Institute Genomics Platform"/>
            <consortium name="The Broad Institute Genome Sequencing Center for Infectious Disease"/>
            <person name="Wu L."/>
            <person name="Ma J."/>
        </authorList>
    </citation>
    <scope>NUCLEOTIDE SEQUENCE [LARGE SCALE GENOMIC DNA]</scope>
    <source>
        <strain evidence="5">JCM 17440</strain>
    </source>
</reference>
<dbReference type="EMBL" id="BAABAS010000006">
    <property type="protein sequence ID" value="GAA4231745.1"/>
    <property type="molecule type" value="Genomic_DNA"/>
</dbReference>
<organism evidence="4 5">
    <name type="scientific">Actinomadura meridiana</name>
    <dbReference type="NCBI Taxonomy" id="559626"/>
    <lineage>
        <taxon>Bacteria</taxon>
        <taxon>Bacillati</taxon>
        <taxon>Actinomycetota</taxon>
        <taxon>Actinomycetes</taxon>
        <taxon>Streptosporangiales</taxon>
        <taxon>Thermomonosporaceae</taxon>
        <taxon>Actinomadura</taxon>
    </lineage>
</organism>
<dbReference type="NCBIfam" id="TIGR02107">
    <property type="entry name" value="PQQ_syn_pqqA"/>
    <property type="match status" value="1"/>
</dbReference>
<comment type="similarity">
    <text evidence="2">Belongs to the PqqA family.</text>
</comment>
<evidence type="ECO:0000313" key="4">
    <source>
        <dbReference type="EMBL" id="GAA4231745.1"/>
    </source>
</evidence>
<protein>
    <recommendedName>
        <fullName evidence="3">Coenzyme PQQ synthesis protein A</fullName>
    </recommendedName>
</protein>
<evidence type="ECO:0000256" key="1">
    <source>
        <dbReference type="ARBA" id="ARBA00004886"/>
    </source>
</evidence>
<dbReference type="RefSeq" id="WP_344896166.1">
    <property type="nucleotide sequence ID" value="NZ_BAABAS010000006.1"/>
</dbReference>
<proteinExistence type="inferred from homology"/>
<gene>
    <name evidence="4" type="ORF">GCM10022254_29820</name>
</gene>
<name>A0ABP8C136_9ACTN</name>